<reference evidence="1" key="1">
    <citation type="submission" date="2018-05" db="EMBL/GenBank/DDBJ databases">
        <authorList>
            <person name="Lanie J.A."/>
            <person name="Ng W.-L."/>
            <person name="Kazmierczak K.M."/>
            <person name="Andrzejewski T.M."/>
            <person name="Davidsen T.M."/>
            <person name="Wayne K.J."/>
            <person name="Tettelin H."/>
            <person name="Glass J.I."/>
            <person name="Rusch D."/>
            <person name="Podicherti R."/>
            <person name="Tsui H.-C.T."/>
            <person name="Winkler M.E."/>
        </authorList>
    </citation>
    <scope>NUCLEOTIDE SEQUENCE</scope>
</reference>
<dbReference type="EMBL" id="UINC01005196">
    <property type="protein sequence ID" value="SVA19730.1"/>
    <property type="molecule type" value="Genomic_DNA"/>
</dbReference>
<sequence>MVDINFKPLFPSPFAFANFGESSKQLNKELIRDIDEEMLFHKGITKKKASFSLNEYGWQSKSGLEESYNSFKELSVAITKCLSPMMTQSGIQEEYASRLKAAGLWATVIFGAGGFAEPHIHGSGGTLWTGVYYPVGTKTEDTLDNFDINKHIMGETTQGSGNLVLKDPAHIQKRMVQAPYKHRRYYGASVTVVPRESLLILFPTWIEHYVQPVTDKTKRYSISFCVNKS</sequence>
<dbReference type="Pfam" id="PF13759">
    <property type="entry name" value="2OG-FeII_Oxy_5"/>
    <property type="match status" value="1"/>
</dbReference>
<evidence type="ECO:0008006" key="2">
    <source>
        <dbReference type="Google" id="ProtNLM"/>
    </source>
</evidence>
<dbReference type="Gene3D" id="2.60.120.620">
    <property type="entry name" value="q2cbj1_9rhob like domain"/>
    <property type="match status" value="1"/>
</dbReference>
<organism evidence="1">
    <name type="scientific">marine metagenome</name>
    <dbReference type="NCBI Taxonomy" id="408172"/>
    <lineage>
        <taxon>unclassified sequences</taxon>
        <taxon>metagenomes</taxon>
        <taxon>ecological metagenomes</taxon>
    </lineage>
</organism>
<proteinExistence type="predicted"/>
<accession>A0A381TUS3</accession>
<gene>
    <name evidence="1" type="ORF">METZ01_LOCUS72584</name>
</gene>
<name>A0A381TUS3_9ZZZZ</name>
<evidence type="ECO:0000313" key="1">
    <source>
        <dbReference type="EMBL" id="SVA19730.1"/>
    </source>
</evidence>
<dbReference type="AlphaFoldDB" id="A0A381TUS3"/>
<protein>
    <recommendedName>
        <fullName evidence="2">Prolyl 4-hydroxylase alpha subunit Fe(2+) 2OG dioxygenase domain-containing protein</fullName>
    </recommendedName>
</protein>
<dbReference type="InterPro" id="IPR012668">
    <property type="entry name" value="CHP02466"/>
</dbReference>